<feature type="transmembrane region" description="Helical" evidence="2">
    <location>
        <begin position="7"/>
        <end position="25"/>
    </location>
</feature>
<feature type="domain" description="Beta-lactamase-related" evidence="3">
    <location>
        <begin position="85"/>
        <end position="458"/>
    </location>
</feature>
<dbReference type="EMBL" id="JADNYJ010000160">
    <property type="protein sequence ID" value="KAF8878279.1"/>
    <property type="molecule type" value="Genomic_DNA"/>
</dbReference>
<gene>
    <name evidence="4" type="ORF">CPB84DRAFT_349061</name>
</gene>
<dbReference type="SUPFAM" id="SSF56601">
    <property type="entry name" value="beta-lactamase/transpeptidase-like"/>
    <property type="match status" value="1"/>
</dbReference>
<comment type="similarity">
    <text evidence="1">Belongs to the beta-lactamase family.</text>
</comment>
<proteinExistence type="inferred from homology"/>
<evidence type="ECO:0000259" key="3">
    <source>
        <dbReference type="Pfam" id="PF00144"/>
    </source>
</evidence>
<dbReference type="Gene3D" id="3.40.710.10">
    <property type="entry name" value="DD-peptidase/beta-lactamase superfamily"/>
    <property type="match status" value="1"/>
</dbReference>
<keyword evidence="2" id="KW-0812">Transmembrane</keyword>
<dbReference type="InterPro" id="IPR001466">
    <property type="entry name" value="Beta-lactam-related"/>
</dbReference>
<keyword evidence="2" id="KW-1133">Transmembrane helix</keyword>
<keyword evidence="5" id="KW-1185">Reference proteome</keyword>
<evidence type="ECO:0000256" key="1">
    <source>
        <dbReference type="ARBA" id="ARBA00038473"/>
    </source>
</evidence>
<name>A0A9P5NC76_GYMJU</name>
<dbReference type="AlphaFoldDB" id="A0A9P5NC76"/>
<dbReference type="Proteomes" id="UP000724874">
    <property type="component" value="Unassembled WGS sequence"/>
</dbReference>
<dbReference type="PANTHER" id="PTHR22935">
    <property type="entry name" value="PENICILLIN-BINDING PROTEIN"/>
    <property type="match status" value="1"/>
</dbReference>
<reference evidence="4" key="1">
    <citation type="submission" date="2020-11" db="EMBL/GenBank/DDBJ databases">
        <authorList>
            <consortium name="DOE Joint Genome Institute"/>
            <person name="Ahrendt S."/>
            <person name="Riley R."/>
            <person name="Andreopoulos W."/>
            <person name="LaButti K."/>
            <person name="Pangilinan J."/>
            <person name="Ruiz-duenas F.J."/>
            <person name="Barrasa J.M."/>
            <person name="Sanchez-Garcia M."/>
            <person name="Camarero S."/>
            <person name="Miyauchi S."/>
            <person name="Serrano A."/>
            <person name="Linde D."/>
            <person name="Babiker R."/>
            <person name="Drula E."/>
            <person name="Ayuso-Fernandez I."/>
            <person name="Pacheco R."/>
            <person name="Padilla G."/>
            <person name="Ferreira P."/>
            <person name="Barriuso J."/>
            <person name="Kellner H."/>
            <person name="Castanera R."/>
            <person name="Alfaro M."/>
            <person name="Ramirez L."/>
            <person name="Pisabarro A.G."/>
            <person name="Kuo A."/>
            <person name="Tritt A."/>
            <person name="Lipzen A."/>
            <person name="He G."/>
            <person name="Yan M."/>
            <person name="Ng V."/>
            <person name="Cullen D."/>
            <person name="Martin F."/>
            <person name="Rosso M.-N."/>
            <person name="Henrissat B."/>
            <person name="Hibbett D."/>
            <person name="Martinez A.T."/>
            <person name="Grigoriev I.V."/>
        </authorList>
    </citation>
    <scope>NUCLEOTIDE SEQUENCE</scope>
    <source>
        <strain evidence="4">AH 44721</strain>
    </source>
</reference>
<dbReference type="OrthoDB" id="428260at2759"/>
<evidence type="ECO:0000313" key="4">
    <source>
        <dbReference type="EMBL" id="KAF8878279.1"/>
    </source>
</evidence>
<keyword evidence="2" id="KW-0472">Membrane</keyword>
<accession>A0A9P5NC76</accession>
<dbReference type="InterPro" id="IPR051478">
    <property type="entry name" value="Beta-lactamase-like_AB/R"/>
</dbReference>
<sequence length="622" mass="70392">MARLPHLLKYVPFFCVVYVAGYHSLLSHLRFPYWLPHLFPFIPAWLLHSEPVHPICRPFFPPLAELSRGTNYTENYHIRRAARKLDAMLKELADIQWVDSLSVAVVTADGPVFSKGYGVRRANETDERLRGDVDENTVYRIASVSKLFTALELWILKEKGMIRWDDDITNYIPYFKYSPGGWASRGRSHSLSNNPHFPPHRPHESITLQQVASHMSGIPRDFPPALLADWPRSMEGSGLPHYNRRRSPSKREILTALSTHPLTVVPGSPPLYSNTGYALLGMAALTAHRYRGGHARTFEELLSMDVFRKLKMNSTAYAVTTRDLDLKDRVAVASQDSWEVDVDVGTMNPSYGQLSSLADLTKAMQMFLEPNRPDALISPQSSREWLRQSYAWSDDKTEVGLLWEIIKIADSYGRQQRVYQKLGEFMGHYSGFAFNPISSFGVVVLMTGSYSDSQRVVLRAFELFQKAFDMVHEEVAREMYAGTWRLKASDQGILASCLGRQSERGGLDENLDTFLVISVDDGSLWVDQFVLHGYDILAVLRDDVPEKVALVSTGRVGEFRLAKGYRPYSGKAHYGCMPLWVINDPGYSGCDAPVDIVYFVEHPDGRTLEIPSSRVSLERLTD</sequence>
<protein>
    <submittedName>
        <fullName evidence="4">Beta-lactamase/transpeptidase-like protein</fullName>
    </submittedName>
</protein>
<dbReference type="PANTHER" id="PTHR22935:SF95">
    <property type="entry name" value="BETA-LACTAMASE-LIKE 1-RELATED"/>
    <property type="match status" value="1"/>
</dbReference>
<dbReference type="InterPro" id="IPR012338">
    <property type="entry name" value="Beta-lactam/transpept-like"/>
</dbReference>
<dbReference type="Pfam" id="PF00144">
    <property type="entry name" value="Beta-lactamase"/>
    <property type="match status" value="1"/>
</dbReference>
<comment type="caution">
    <text evidence="4">The sequence shown here is derived from an EMBL/GenBank/DDBJ whole genome shotgun (WGS) entry which is preliminary data.</text>
</comment>
<evidence type="ECO:0000256" key="2">
    <source>
        <dbReference type="SAM" id="Phobius"/>
    </source>
</evidence>
<evidence type="ECO:0000313" key="5">
    <source>
        <dbReference type="Proteomes" id="UP000724874"/>
    </source>
</evidence>
<organism evidence="4 5">
    <name type="scientific">Gymnopilus junonius</name>
    <name type="common">Spectacular rustgill mushroom</name>
    <name type="synonym">Gymnopilus spectabilis subsp. junonius</name>
    <dbReference type="NCBI Taxonomy" id="109634"/>
    <lineage>
        <taxon>Eukaryota</taxon>
        <taxon>Fungi</taxon>
        <taxon>Dikarya</taxon>
        <taxon>Basidiomycota</taxon>
        <taxon>Agaricomycotina</taxon>
        <taxon>Agaricomycetes</taxon>
        <taxon>Agaricomycetidae</taxon>
        <taxon>Agaricales</taxon>
        <taxon>Agaricineae</taxon>
        <taxon>Hymenogastraceae</taxon>
        <taxon>Gymnopilus</taxon>
    </lineage>
</organism>